<gene>
    <name evidence="1" type="ORF">BJ138DRAFT_500117</name>
</gene>
<evidence type="ECO:0000313" key="1">
    <source>
        <dbReference type="EMBL" id="KAH7907423.1"/>
    </source>
</evidence>
<comment type="caution">
    <text evidence="1">The sequence shown here is derived from an EMBL/GenBank/DDBJ whole genome shotgun (WGS) entry which is preliminary data.</text>
</comment>
<proteinExistence type="predicted"/>
<sequence>MPLSSARKASIMGVALPNKLSPVDLTTYKDESPYEDFYRTNLPDDPDEPWLYRFEIGDAVWIRTAGGAWREGQVSGPPKVGPTRESQGLYYPVTFGTKPRLRKYFASLNGELKPHTPQITELIIPLLESEDSDEL</sequence>
<organism evidence="1 2">
    <name type="scientific">Hygrophoropsis aurantiaca</name>
    <dbReference type="NCBI Taxonomy" id="72124"/>
    <lineage>
        <taxon>Eukaryota</taxon>
        <taxon>Fungi</taxon>
        <taxon>Dikarya</taxon>
        <taxon>Basidiomycota</taxon>
        <taxon>Agaricomycotina</taxon>
        <taxon>Agaricomycetes</taxon>
        <taxon>Agaricomycetidae</taxon>
        <taxon>Boletales</taxon>
        <taxon>Coniophorineae</taxon>
        <taxon>Hygrophoropsidaceae</taxon>
        <taxon>Hygrophoropsis</taxon>
    </lineage>
</organism>
<dbReference type="EMBL" id="MU267906">
    <property type="protein sequence ID" value="KAH7907423.1"/>
    <property type="molecule type" value="Genomic_DNA"/>
</dbReference>
<evidence type="ECO:0000313" key="2">
    <source>
        <dbReference type="Proteomes" id="UP000790377"/>
    </source>
</evidence>
<name>A0ACB8A414_9AGAM</name>
<protein>
    <submittedName>
        <fullName evidence="1">Uncharacterized protein</fullName>
    </submittedName>
</protein>
<dbReference type="Proteomes" id="UP000790377">
    <property type="component" value="Unassembled WGS sequence"/>
</dbReference>
<keyword evidence="2" id="KW-1185">Reference proteome</keyword>
<reference evidence="1" key="1">
    <citation type="journal article" date="2021" name="New Phytol.">
        <title>Evolutionary innovations through gain and loss of genes in the ectomycorrhizal Boletales.</title>
        <authorList>
            <person name="Wu G."/>
            <person name="Miyauchi S."/>
            <person name="Morin E."/>
            <person name="Kuo A."/>
            <person name="Drula E."/>
            <person name="Varga T."/>
            <person name="Kohler A."/>
            <person name="Feng B."/>
            <person name="Cao Y."/>
            <person name="Lipzen A."/>
            <person name="Daum C."/>
            <person name="Hundley H."/>
            <person name="Pangilinan J."/>
            <person name="Johnson J."/>
            <person name="Barry K."/>
            <person name="LaButti K."/>
            <person name="Ng V."/>
            <person name="Ahrendt S."/>
            <person name="Min B."/>
            <person name="Choi I.G."/>
            <person name="Park H."/>
            <person name="Plett J.M."/>
            <person name="Magnuson J."/>
            <person name="Spatafora J.W."/>
            <person name="Nagy L.G."/>
            <person name="Henrissat B."/>
            <person name="Grigoriev I.V."/>
            <person name="Yang Z.L."/>
            <person name="Xu J."/>
            <person name="Martin F.M."/>
        </authorList>
    </citation>
    <scope>NUCLEOTIDE SEQUENCE</scope>
    <source>
        <strain evidence="1">ATCC 28755</strain>
    </source>
</reference>
<accession>A0ACB8A414</accession>